<proteinExistence type="predicted"/>
<dbReference type="Proteomes" id="UP000325763">
    <property type="component" value="Chromosome"/>
</dbReference>
<dbReference type="AlphaFoldDB" id="A0A5P2WIE5"/>
<dbReference type="RefSeq" id="WP_052454662.1">
    <property type="nucleotide sequence ID" value="NZ_CP009313.1"/>
</dbReference>
<protein>
    <submittedName>
        <fullName evidence="1">Uncharacterized protein</fullName>
    </submittedName>
</protein>
<evidence type="ECO:0000313" key="1">
    <source>
        <dbReference type="EMBL" id="QEV43663.1"/>
    </source>
</evidence>
<organism evidence="1 2">
    <name type="scientific">Streptomyces nodosus</name>
    <dbReference type="NCBI Taxonomy" id="40318"/>
    <lineage>
        <taxon>Bacteria</taxon>
        <taxon>Bacillati</taxon>
        <taxon>Actinomycetota</taxon>
        <taxon>Actinomycetes</taxon>
        <taxon>Kitasatosporales</taxon>
        <taxon>Streptomycetaceae</taxon>
        <taxon>Streptomyces</taxon>
    </lineage>
</organism>
<dbReference type="OrthoDB" id="4332672at2"/>
<sequence length="71" mass="7858">MSPQSDAPSPSPSPSPSQELLHDLLACFDAYAQIRGRGNSLLQASRTTPQQEQRAFDYLEQAVTRLRNALE</sequence>
<dbReference type="KEGG" id="snq:CP978_33430"/>
<accession>A0A5P2WIE5</accession>
<reference evidence="1 2" key="1">
    <citation type="submission" date="2017-09" db="EMBL/GenBank/DDBJ databases">
        <title>Streptomyces genome completion.</title>
        <authorList>
            <person name="Lee N."/>
            <person name="Cho B.-K."/>
        </authorList>
    </citation>
    <scope>NUCLEOTIDE SEQUENCE [LARGE SCALE GENOMIC DNA]</scope>
    <source>
        <strain evidence="1 2">ATCC 14899</strain>
    </source>
</reference>
<dbReference type="EMBL" id="CP023747">
    <property type="protein sequence ID" value="QEV43663.1"/>
    <property type="molecule type" value="Genomic_DNA"/>
</dbReference>
<gene>
    <name evidence="1" type="ORF">CP978_33430</name>
</gene>
<name>A0A5P2WIE5_9ACTN</name>
<evidence type="ECO:0000313" key="2">
    <source>
        <dbReference type="Proteomes" id="UP000325763"/>
    </source>
</evidence>